<dbReference type="RefSeq" id="WP_184679034.1">
    <property type="nucleotide sequence ID" value="NZ_JACHGY010000001.1"/>
</dbReference>
<dbReference type="InterPro" id="IPR025975">
    <property type="entry name" value="Polysacc_lyase"/>
</dbReference>
<dbReference type="EMBL" id="JACHGY010000001">
    <property type="protein sequence ID" value="MBB6431578.1"/>
    <property type="molecule type" value="Genomic_DNA"/>
</dbReference>
<organism evidence="1 2">
    <name type="scientific">Algisphaera agarilytica</name>
    <dbReference type="NCBI Taxonomy" id="1385975"/>
    <lineage>
        <taxon>Bacteria</taxon>
        <taxon>Pseudomonadati</taxon>
        <taxon>Planctomycetota</taxon>
        <taxon>Phycisphaerae</taxon>
        <taxon>Phycisphaerales</taxon>
        <taxon>Phycisphaeraceae</taxon>
        <taxon>Algisphaera</taxon>
    </lineage>
</organism>
<proteinExistence type="predicted"/>
<dbReference type="AlphaFoldDB" id="A0A7X0H9J3"/>
<evidence type="ECO:0000313" key="1">
    <source>
        <dbReference type="EMBL" id="MBB6431578.1"/>
    </source>
</evidence>
<name>A0A7X0H9J3_9BACT</name>
<dbReference type="Gene3D" id="2.60.120.200">
    <property type="match status" value="1"/>
</dbReference>
<keyword evidence="2" id="KW-1185">Reference proteome</keyword>
<evidence type="ECO:0008006" key="3">
    <source>
        <dbReference type="Google" id="ProtNLM"/>
    </source>
</evidence>
<sequence length="220" mass="24994">MKPYLSEVARRGSRSVVHQLGTEGVSGSQRSEHLIVGGHDISEGDEYFTGLSVRLEPGYPKPGSWHVLHQIQQAPAVPRPGSNNPMITLNLDAETDKLQIHWRTGEDGRDGKYLGRKAVIDFEEGPLRRGVWYDLIVGWKYSPDSNDGWVHVYIKRSDQPQYTRYAFENLRVGFTDAPDMIWQNKFGLYKGGDGQKHVAYFDEVRFATSREDARIPGSRF</sequence>
<evidence type="ECO:0000313" key="2">
    <source>
        <dbReference type="Proteomes" id="UP000541810"/>
    </source>
</evidence>
<gene>
    <name evidence="1" type="ORF">HNQ40_003384</name>
</gene>
<dbReference type="Pfam" id="PF14099">
    <property type="entry name" value="Polysacc_lyase"/>
    <property type="match status" value="1"/>
</dbReference>
<protein>
    <recommendedName>
        <fullName evidence="3">Polysaccharide lyase</fullName>
    </recommendedName>
</protein>
<comment type="caution">
    <text evidence="1">The sequence shown here is derived from an EMBL/GenBank/DDBJ whole genome shotgun (WGS) entry which is preliminary data.</text>
</comment>
<reference evidence="1 2" key="1">
    <citation type="submission" date="2020-08" db="EMBL/GenBank/DDBJ databases">
        <title>Genomic Encyclopedia of Type Strains, Phase IV (KMG-IV): sequencing the most valuable type-strain genomes for metagenomic binning, comparative biology and taxonomic classification.</title>
        <authorList>
            <person name="Goeker M."/>
        </authorList>
    </citation>
    <scope>NUCLEOTIDE SEQUENCE [LARGE SCALE GENOMIC DNA]</scope>
    <source>
        <strain evidence="1 2">DSM 103725</strain>
    </source>
</reference>
<accession>A0A7X0H9J3</accession>
<dbReference type="Proteomes" id="UP000541810">
    <property type="component" value="Unassembled WGS sequence"/>
</dbReference>